<keyword evidence="2 6" id="KW-0698">rRNA processing</keyword>
<dbReference type="Pfam" id="PF05971">
    <property type="entry name" value="Methyltransf_10"/>
    <property type="match status" value="1"/>
</dbReference>
<dbReference type="InterPro" id="IPR029063">
    <property type="entry name" value="SAM-dependent_MTases_sf"/>
</dbReference>
<dbReference type="CDD" id="cd02440">
    <property type="entry name" value="AdoMet_MTases"/>
    <property type="match status" value="1"/>
</dbReference>
<keyword evidence="9" id="KW-1185">Reference proteome</keyword>
<evidence type="ECO:0000313" key="9">
    <source>
        <dbReference type="Proteomes" id="UP000446658"/>
    </source>
</evidence>
<comment type="caution">
    <text evidence="8">The sequence shown here is derived from an EMBL/GenBank/DDBJ whole genome shotgun (WGS) entry which is preliminary data.</text>
</comment>
<dbReference type="SUPFAM" id="SSF53335">
    <property type="entry name" value="S-adenosyl-L-methionine-dependent methyltransferases"/>
    <property type="match status" value="1"/>
</dbReference>
<evidence type="ECO:0000256" key="7">
    <source>
        <dbReference type="SAM" id="MobiDB-lite"/>
    </source>
</evidence>
<dbReference type="InterPro" id="IPR010286">
    <property type="entry name" value="METTL16/RlmF"/>
</dbReference>
<dbReference type="RefSeq" id="WP_230368693.1">
    <property type="nucleotide sequence ID" value="NZ_WLYX01000001.1"/>
</dbReference>
<protein>
    <recommendedName>
        <fullName evidence="6">Ribosomal RNA large subunit methyltransferase F</fullName>
        <ecNumber evidence="6">2.1.1.181</ecNumber>
    </recommendedName>
    <alternativeName>
        <fullName evidence="6">23S rRNA mA1618 methyltransferase</fullName>
    </alternativeName>
    <alternativeName>
        <fullName evidence="6">rRNA adenine N-6-methyltransferase</fullName>
    </alternativeName>
</protein>
<dbReference type="GO" id="GO:0070475">
    <property type="term" value="P:rRNA base methylation"/>
    <property type="evidence" value="ECO:0007669"/>
    <property type="project" value="TreeGrafter"/>
</dbReference>
<keyword evidence="3 6" id="KW-0489">Methyltransferase</keyword>
<evidence type="ECO:0000256" key="1">
    <source>
        <dbReference type="ARBA" id="ARBA00022490"/>
    </source>
</evidence>
<organism evidence="8 9">
    <name type="scientific">Paludibacterium denitrificans</name>
    <dbReference type="NCBI Taxonomy" id="2675226"/>
    <lineage>
        <taxon>Bacteria</taxon>
        <taxon>Pseudomonadati</taxon>
        <taxon>Pseudomonadota</taxon>
        <taxon>Betaproteobacteria</taxon>
        <taxon>Neisseriales</taxon>
        <taxon>Chromobacteriaceae</taxon>
        <taxon>Paludibacterium</taxon>
    </lineage>
</organism>
<accession>A0A844GAE5</accession>
<evidence type="ECO:0000256" key="3">
    <source>
        <dbReference type="ARBA" id="ARBA00022603"/>
    </source>
</evidence>
<dbReference type="GO" id="GO:0005737">
    <property type="term" value="C:cytoplasm"/>
    <property type="evidence" value="ECO:0007669"/>
    <property type="project" value="UniProtKB-SubCell"/>
</dbReference>
<comment type="function">
    <text evidence="6">Specifically methylates the adenine in position 1618 of 23S rRNA.</text>
</comment>
<dbReference type="AlphaFoldDB" id="A0A844GAE5"/>
<evidence type="ECO:0000256" key="4">
    <source>
        <dbReference type="ARBA" id="ARBA00022679"/>
    </source>
</evidence>
<dbReference type="HAMAP" id="MF_01848">
    <property type="entry name" value="23SrRNA_methyltr_F"/>
    <property type="match status" value="1"/>
</dbReference>
<dbReference type="Gene3D" id="3.40.50.150">
    <property type="entry name" value="Vaccinia Virus protein VP39"/>
    <property type="match status" value="1"/>
</dbReference>
<dbReference type="PIRSF" id="PIRSF029038">
    <property type="entry name" value="Mtase_YbiN_prd"/>
    <property type="match status" value="1"/>
</dbReference>
<dbReference type="GO" id="GO:0052907">
    <property type="term" value="F:23S rRNA (adenine(1618)-N(6))-methyltransferase activity"/>
    <property type="evidence" value="ECO:0007669"/>
    <property type="project" value="UniProtKB-EC"/>
</dbReference>
<evidence type="ECO:0000256" key="5">
    <source>
        <dbReference type="ARBA" id="ARBA00022691"/>
    </source>
</evidence>
<dbReference type="Proteomes" id="UP000446658">
    <property type="component" value="Unassembled WGS sequence"/>
</dbReference>
<dbReference type="PANTHER" id="PTHR13393">
    <property type="entry name" value="SAM-DEPENDENT METHYLTRANSFERASE"/>
    <property type="match status" value="1"/>
</dbReference>
<evidence type="ECO:0000256" key="6">
    <source>
        <dbReference type="HAMAP-Rule" id="MF_01848"/>
    </source>
</evidence>
<comment type="catalytic activity">
    <reaction evidence="6">
        <text>adenosine(1618) in 23S rRNA + S-adenosyl-L-methionine = N(6)-methyladenosine(1618) in 23S rRNA + S-adenosyl-L-homocysteine + H(+)</text>
        <dbReference type="Rhea" id="RHEA:16497"/>
        <dbReference type="Rhea" id="RHEA-COMP:10229"/>
        <dbReference type="Rhea" id="RHEA-COMP:10231"/>
        <dbReference type="ChEBI" id="CHEBI:15378"/>
        <dbReference type="ChEBI" id="CHEBI:57856"/>
        <dbReference type="ChEBI" id="CHEBI:59789"/>
        <dbReference type="ChEBI" id="CHEBI:74411"/>
        <dbReference type="ChEBI" id="CHEBI:74449"/>
        <dbReference type="EC" id="2.1.1.181"/>
    </reaction>
</comment>
<dbReference type="EC" id="2.1.1.181" evidence="6"/>
<evidence type="ECO:0000256" key="2">
    <source>
        <dbReference type="ARBA" id="ARBA00022552"/>
    </source>
</evidence>
<dbReference type="NCBIfam" id="NF008725">
    <property type="entry name" value="PRK11727.1"/>
    <property type="match status" value="1"/>
</dbReference>
<evidence type="ECO:0000313" key="8">
    <source>
        <dbReference type="EMBL" id="MTD32330.1"/>
    </source>
</evidence>
<keyword evidence="5 6" id="KW-0949">S-adenosyl-L-methionine</keyword>
<name>A0A844GAE5_9NEIS</name>
<comment type="subcellular location">
    <subcellularLocation>
        <location evidence="6">Cytoplasm</location>
    </subcellularLocation>
</comment>
<comment type="similarity">
    <text evidence="6">Belongs to the methyltransferase superfamily. METTL16/RlmF family.</text>
</comment>
<dbReference type="PANTHER" id="PTHR13393:SF0">
    <property type="entry name" value="RNA N6-ADENOSINE-METHYLTRANSFERASE METTL16"/>
    <property type="match status" value="1"/>
</dbReference>
<reference evidence="8 9" key="1">
    <citation type="submission" date="2019-11" db="EMBL/GenBank/DDBJ databases">
        <title>Draft genome sequence of Paludibacterium sp. dN18-1.</title>
        <authorList>
            <person name="Im W.-T."/>
        </authorList>
    </citation>
    <scope>NUCLEOTIDE SEQUENCE [LARGE SCALE GENOMIC DNA]</scope>
    <source>
        <strain evidence="9">dN 18-1</strain>
    </source>
</reference>
<proteinExistence type="inferred from homology"/>
<dbReference type="InterPro" id="IPR016909">
    <property type="entry name" value="rRNA_lsu_MeTfrase_F"/>
</dbReference>
<keyword evidence="1 6" id="KW-0963">Cytoplasm</keyword>
<dbReference type="EMBL" id="WLYX01000001">
    <property type="protein sequence ID" value="MTD32330.1"/>
    <property type="molecule type" value="Genomic_DNA"/>
</dbReference>
<feature type="region of interest" description="Disordered" evidence="7">
    <location>
        <begin position="1"/>
        <end position="22"/>
    </location>
</feature>
<feature type="compositionally biased region" description="Low complexity" evidence="7">
    <location>
        <begin position="1"/>
        <end position="15"/>
    </location>
</feature>
<sequence length="350" mass="37785">MRAKSSAAKAAKPASGLHPRNRHQGRYDFAALCAACPELAAHVVSNPYGDPSINFADPVAVKLLNRALLQSMYGVRDWDIPAGSLCPPIPGRADYLHCLADLLARSHNGIIPRGPGVCVLDIGVGANCVYPLIGHAEYGWSFVGADIDQGALANAQAILAANAGLELAIELRRQPSANVMFNNVIRSDDYFDLTLCNPPFHGSMAEATAGTQRKWKNLGKAQSGKKGPTLNFGGQHAELWCPGGEESFVTRMIMESSRQFAAHCLWFTSLIAKAASLPAVYRALQQAGVRDSKTINMAQGQKQSRLVAWTFFDLPQRQEWRQRSDDKKEVDCAGGSAQCVTGPMAVVVRL</sequence>
<gene>
    <name evidence="6 8" type="primary">rlmF</name>
    <name evidence="8" type="ORF">GKE73_00560</name>
</gene>
<keyword evidence="4 6" id="KW-0808">Transferase</keyword>